<evidence type="ECO:0000313" key="2">
    <source>
        <dbReference type="Proteomes" id="UP000283576"/>
    </source>
</evidence>
<dbReference type="EMBL" id="QXRZ01000002">
    <property type="protein sequence ID" value="RIL44032.1"/>
    <property type="molecule type" value="Genomic_DNA"/>
</dbReference>
<evidence type="ECO:0000313" key="1">
    <source>
        <dbReference type="EMBL" id="RIL44032.1"/>
    </source>
</evidence>
<comment type="caution">
    <text evidence="1">The sequence shown here is derived from an EMBL/GenBank/DDBJ whole genome shotgun (WGS) entry which is preliminary data.</text>
</comment>
<proteinExistence type="predicted"/>
<sequence length="71" mass="8665">MFYIKIQMLNFYRNVNHPMHKAYLFFVQYYILLARFPRGQLQPVVFSLSCSHRSLAKILLKENCFILRYKC</sequence>
<organism evidence="1 2">
    <name type="scientific">Staphylococcus gallinarum</name>
    <dbReference type="NCBI Taxonomy" id="1293"/>
    <lineage>
        <taxon>Bacteria</taxon>
        <taxon>Bacillati</taxon>
        <taxon>Bacillota</taxon>
        <taxon>Bacilli</taxon>
        <taxon>Bacillales</taxon>
        <taxon>Staphylococcaceae</taxon>
        <taxon>Staphylococcus</taxon>
    </lineage>
</organism>
<gene>
    <name evidence="1" type="ORF">BUZ01_05210</name>
</gene>
<dbReference type="AlphaFoldDB" id="A0A418HR42"/>
<protein>
    <submittedName>
        <fullName evidence="1">Uncharacterized protein</fullName>
    </submittedName>
</protein>
<accession>A0A418HR42</accession>
<reference evidence="1 2" key="1">
    <citation type="journal article" date="2016" name="Front. Microbiol.">
        <title>Comprehensive Phylogenetic Analysis of Bovine Non-aureus Staphylococci Species Based on Whole-Genome Sequencing.</title>
        <authorList>
            <person name="Naushad S."/>
            <person name="Barkema H.W."/>
            <person name="Luby C."/>
            <person name="Condas L.A."/>
            <person name="Nobrega D.B."/>
            <person name="Carson D.A."/>
            <person name="De Buck J."/>
        </authorList>
    </citation>
    <scope>NUCLEOTIDE SEQUENCE [LARGE SCALE GENOMIC DNA]</scope>
    <source>
        <strain evidence="1 2">SNUC 1388</strain>
    </source>
</reference>
<name>A0A418HR42_STAGA</name>
<dbReference type="Proteomes" id="UP000283576">
    <property type="component" value="Unassembled WGS sequence"/>
</dbReference>